<sequence>MQYGAQGSDPRPGHCQAPAALPKGLLIFRESRDHQVFGSAIGANKLFTHTTLRKTFVGLGPTSTVAFEEAMIADDDIWFSRKPAGVAIEQAH</sequence>
<accession>A0A0F9XKW5</accession>
<gene>
    <name evidence="1" type="ORF">THAR02_06906</name>
</gene>
<protein>
    <submittedName>
        <fullName evidence="1">Uncharacterized protein</fullName>
    </submittedName>
</protein>
<proteinExistence type="predicted"/>
<dbReference type="EMBL" id="JOKZ01000218">
    <property type="protein sequence ID" value="KKP01003.1"/>
    <property type="molecule type" value="Genomic_DNA"/>
</dbReference>
<dbReference type="AlphaFoldDB" id="A0A0F9XKW5"/>
<name>A0A0F9XKW5_TRIHA</name>
<comment type="caution">
    <text evidence="1">The sequence shown here is derived from an EMBL/GenBank/DDBJ whole genome shotgun (WGS) entry which is preliminary data.</text>
</comment>
<organism evidence="1 2">
    <name type="scientific">Trichoderma harzianum</name>
    <name type="common">Hypocrea lixii</name>
    <dbReference type="NCBI Taxonomy" id="5544"/>
    <lineage>
        <taxon>Eukaryota</taxon>
        <taxon>Fungi</taxon>
        <taxon>Dikarya</taxon>
        <taxon>Ascomycota</taxon>
        <taxon>Pezizomycotina</taxon>
        <taxon>Sordariomycetes</taxon>
        <taxon>Hypocreomycetidae</taxon>
        <taxon>Hypocreales</taxon>
        <taxon>Hypocreaceae</taxon>
        <taxon>Trichoderma</taxon>
    </lineage>
</organism>
<reference evidence="2" key="1">
    <citation type="journal article" date="2015" name="Genome Announc.">
        <title>Draft whole-genome sequence of the biocontrol agent Trichoderma harzianum T6776.</title>
        <authorList>
            <person name="Baroncelli R."/>
            <person name="Piaggeschi G."/>
            <person name="Fiorini L."/>
            <person name="Bertolini E."/>
            <person name="Zapparata A."/>
            <person name="Pe M.E."/>
            <person name="Sarrocco S."/>
            <person name="Vannacci G."/>
        </authorList>
    </citation>
    <scope>NUCLEOTIDE SEQUENCE [LARGE SCALE GENOMIC DNA]</scope>
    <source>
        <strain evidence="2">T6776</strain>
    </source>
</reference>
<dbReference type="Proteomes" id="UP000034112">
    <property type="component" value="Unassembled WGS sequence"/>
</dbReference>
<evidence type="ECO:0000313" key="1">
    <source>
        <dbReference type="EMBL" id="KKP01003.1"/>
    </source>
</evidence>
<evidence type="ECO:0000313" key="2">
    <source>
        <dbReference type="Proteomes" id="UP000034112"/>
    </source>
</evidence>